<feature type="transmembrane region" description="Helical" evidence="6">
    <location>
        <begin position="29"/>
        <end position="50"/>
    </location>
</feature>
<keyword evidence="8" id="KW-1185">Reference proteome</keyword>
<feature type="transmembrane region" description="Helical" evidence="6">
    <location>
        <begin position="71"/>
        <end position="91"/>
    </location>
</feature>
<evidence type="ECO:0000256" key="5">
    <source>
        <dbReference type="ARBA" id="ARBA00023136"/>
    </source>
</evidence>
<feature type="transmembrane region" description="Helical" evidence="6">
    <location>
        <begin position="103"/>
        <end position="121"/>
    </location>
</feature>
<evidence type="ECO:0000313" key="8">
    <source>
        <dbReference type="Proteomes" id="UP000435304"/>
    </source>
</evidence>
<gene>
    <name evidence="7" type="ORF">GC722_11320</name>
</gene>
<feature type="transmembrane region" description="Helical" evidence="6">
    <location>
        <begin position="231"/>
        <end position="248"/>
    </location>
</feature>
<dbReference type="Proteomes" id="UP000435304">
    <property type="component" value="Unassembled WGS sequence"/>
</dbReference>
<evidence type="ECO:0000256" key="4">
    <source>
        <dbReference type="ARBA" id="ARBA00022989"/>
    </source>
</evidence>
<dbReference type="PANTHER" id="PTHR43701:SF12">
    <property type="entry name" value="MEMBRANE TRANSPORTER PROTEIN YTNM-RELATED"/>
    <property type="match status" value="1"/>
</dbReference>
<reference evidence="7 8" key="1">
    <citation type="submission" date="2019-12" db="EMBL/GenBank/DDBJ databases">
        <title>Auraticoccus cholistani sp. nov., an actinomycete isolated from soil of Cholistan desert.</title>
        <authorList>
            <person name="Cheema M.T."/>
        </authorList>
    </citation>
    <scope>NUCLEOTIDE SEQUENCE [LARGE SCALE GENOMIC DNA]</scope>
    <source>
        <strain evidence="7 8">F435</strain>
    </source>
</reference>
<organism evidence="7 8">
    <name type="scientific">Auraticoccus cholistanensis</name>
    <dbReference type="NCBI Taxonomy" id="2656650"/>
    <lineage>
        <taxon>Bacteria</taxon>
        <taxon>Bacillati</taxon>
        <taxon>Actinomycetota</taxon>
        <taxon>Actinomycetes</taxon>
        <taxon>Propionibacteriales</taxon>
        <taxon>Propionibacteriaceae</taxon>
        <taxon>Auraticoccus</taxon>
    </lineage>
</organism>
<keyword evidence="5 6" id="KW-0472">Membrane</keyword>
<evidence type="ECO:0000256" key="1">
    <source>
        <dbReference type="ARBA" id="ARBA00004141"/>
    </source>
</evidence>
<keyword evidence="6" id="KW-1003">Cell membrane</keyword>
<comment type="similarity">
    <text evidence="2 6">Belongs to the 4-toluene sulfonate uptake permease (TSUP) (TC 2.A.102) family.</text>
</comment>
<evidence type="ECO:0000256" key="6">
    <source>
        <dbReference type="RuleBase" id="RU363041"/>
    </source>
</evidence>
<dbReference type="EMBL" id="WPCU01000007">
    <property type="protein sequence ID" value="MVA76608.1"/>
    <property type="molecule type" value="Genomic_DNA"/>
</dbReference>
<name>A0A6A9UV98_9ACTN</name>
<evidence type="ECO:0000256" key="2">
    <source>
        <dbReference type="ARBA" id="ARBA00009142"/>
    </source>
</evidence>
<evidence type="ECO:0000256" key="3">
    <source>
        <dbReference type="ARBA" id="ARBA00022692"/>
    </source>
</evidence>
<proteinExistence type="inferred from homology"/>
<protein>
    <recommendedName>
        <fullName evidence="6">Probable membrane transporter protein</fullName>
    </recommendedName>
</protein>
<dbReference type="AlphaFoldDB" id="A0A6A9UV98"/>
<dbReference type="Pfam" id="PF01925">
    <property type="entry name" value="TauE"/>
    <property type="match status" value="1"/>
</dbReference>
<dbReference type="GO" id="GO:0005886">
    <property type="term" value="C:plasma membrane"/>
    <property type="evidence" value="ECO:0007669"/>
    <property type="project" value="UniProtKB-SubCell"/>
</dbReference>
<comment type="caution">
    <text evidence="7">The sequence shown here is derived from an EMBL/GenBank/DDBJ whole genome shotgun (WGS) entry which is preliminary data.</text>
</comment>
<dbReference type="PANTHER" id="PTHR43701">
    <property type="entry name" value="MEMBRANE TRANSPORTER PROTEIN MJ0441-RELATED"/>
    <property type="match status" value="1"/>
</dbReference>
<accession>A0A6A9UV98</accession>
<dbReference type="RefSeq" id="WP_331714714.1">
    <property type="nucleotide sequence ID" value="NZ_WPCU01000007.1"/>
</dbReference>
<evidence type="ECO:0000313" key="7">
    <source>
        <dbReference type="EMBL" id="MVA76608.1"/>
    </source>
</evidence>
<comment type="subcellular location">
    <subcellularLocation>
        <location evidence="6">Cell membrane</location>
        <topology evidence="6">Multi-pass membrane protein</topology>
    </subcellularLocation>
    <subcellularLocation>
        <location evidence="1">Membrane</location>
        <topology evidence="1">Multi-pass membrane protein</topology>
    </subcellularLocation>
</comment>
<keyword evidence="4 6" id="KW-1133">Transmembrane helix</keyword>
<feature type="transmembrane region" description="Helical" evidence="6">
    <location>
        <begin position="205"/>
        <end position="224"/>
    </location>
</feature>
<dbReference type="InterPro" id="IPR002781">
    <property type="entry name" value="TM_pro_TauE-like"/>
</dbReference>
<sequence length="300" mass="30203">MRKLIVLALVGLLAQLVDGSLGMGYGVTSSTLLVALAGLTPAAASASVHISEIVTNAASGVSHWRLRNVDWGVVARIAGPGALGAFLGATVLSSISTEAAEPVMSGILLALGVYIIARFVAGVRPRIRRPLGVRTLAPLGLFAGFVDATGGGGWGPVGTPALLADGRLQPRKVVGSIDTAELAVSVSASVGFLVGLGAAGINWGFALALMAGGLVAAPLAAMLVRHLPAHLLGVLVGGIIVLTNSRTLMRAGEVGEGARWSVYALVVVVVAVGLTLAVRRARRQRAAAAETSEVEGVPVG</sequence>
<feature type="transmembrane region" description="Helical" evidence="6">
    <location>
        <begin position="260"/>
        <end position="278"/>
    </location>
</feature>
<dbReference type="InterPro" id="IPR051598">
    <property type="entry name" value="TSUP/Inactive_protease-like"/>
</dbReference>
<keyword evidence="3 6" id="KW-0812">Transmembrane</keyword>